<reference evidence="2 3" key="1">
    <citation type="journal article" date="2018" name="PLoS Genet.">
        <title>Population sequencing reveals clonal diversity and ancestral inbreeding in the grapevine cultivar Chardonnay.</title>
        <authorList>
            <person name="Roach M.J."/>
            <person name="Johnson D.L."/>
            <person name="Bohlmann J."/>
            <person name="van Vuuren H.J."/>
            <person name="Jones S.J."/>
            <person name="Pretorius I.S."/>
            <person name="Schmidt S.A."/>
            <person name="Borneman A.R."/>
        </authorList>
    </citation>
    <scope>NUCLEOTIDE SEQUENCE [LARGE SCALE GENOMIC DNA]</scope>
    <source>
        <strain evidence="3">cv. Chardonnay</strain>
        <tissue evidence="2">Leaf</tissue>
    </source>
</reference>
<dbReference type="Pfam" id="PF13966">
    <property type="entry name" value="zf-RVT"/>
    <property type="match status" value="1"/>
</dbReference>
<evidence type="ECO:0000259" key="1">
    <source>
        <dbReference type="Pfam" id="PF13966"/>
    </source>
</evidence>
<dbReference type="Proteomes" id="UP000288805">
    <property type="component" value="Unassembled WGS sequence"/>
</dbReference>
<sequence length="202" mass="22520">MTIRGARLSPLMEVRMRWKVTSNGSFSVKSLYNDLSSRRAGLFPHGLIWNPSVPSKVCFFAWEASWGKVLTMDQLKKRGWAVANRCFLCCEEEESIDHILIHCSKLHIAIASSSCLSAAFAESSSSRLLGLSKSEAIPVGECPPWSPSSQFWDVRLDVYLLPTWVFPLEPPTNPLVRGMQWKKDSGKDCLSGKGNTFPKVAV</sequence>
<evidence type="ECO:0000313" key="2">
    <source>
        <dbReference type="EMBL" id="RVW13836.1"/>
    </source>
</evidence>
<dbReference type="EMBL" id="QGNW01002644">
    <property type="protein sequence ID" value="RVW13836.1"/>
    <property type="molecule type" value="Genomic_DNA"/>
</dbReference>
<dbReference type="AlphaFoldDB" id="A0A438BSA7"/>
<name>A0A438BSA7_VITVI</name>
<feature type="domain" description="Reverse transcriptase zinc-binding" evidence="1">
    <location>
        <begin position="26"/>
        <end position="105"/>
    </location>
</feature>
<comment type="caution">
    <text evidence="2">The sequence shown here is derived from an EMBL/GenBank/DDBJ whole genome shotgun (WGS) entry which is preliminary data.</text>
</comment>
<organism evidence="2 3">
    <name type="scientific">Vitis vinifera</name>
    <name type="common">Grape</name>
    <dbReference type="NCBI Taxonomy" id="29760"/>
    <lineage>
        <taxon>Eukaryota</taxon>
        <taxon>Viridiplantae</taxon>
        <taxon>Streptophyta</taxon>
        <taxon>Embryophyta</taxon>
        <taxon>Tracheophyta</taxon>
        <taxon>Spermatophyta</taxon>
        <taxon>Magnoliopsida</taxon>
        <taxon>eudicotyledons</taxon>
        <taxon>Gunneridae</taxon>
        <taxon>Pentapetalae</taxon>
        <taxon>rosids</taxon>
        <taxon>Vitales</taxon>
        <taxon>Vitaceae</taxon>
        <taxon>Viteae</taxon>
        <taxon>Vitis</taxon>
    </lineage>
</organism>
<dbReference type="InterPro" id="IPR026960">
    <property type="entry name" value="RVT-Znf"/>
</dbReference>
<protein>
    <recommendedName>
        <fullName evidence="1">Reverse transcriptase zinc-binding domain-containing protein</fullName>
    </recommendedName>
</protein>
<evidence type="ECO:0000313" key="3">
    <source>
        <dbReference type="Proteomes" id="UP000288805"/>
    </source>
</evidence>
<accession>A0A438BSA7</accession>
<proteinExistence type="predicted"/>
<gene>
    <name evidence="2" type="ORF">CK203_079440</name>
</gene>